<dbReference type="Pfam" id="PF00455">
    <property type="entry name" value="DeoRC"/>
    <property type="match status" value="1"/>
</dbReference>
<dbReference type="RefSeq" id="WP_011719556.1">
    <property type="nucleotide sequence ID" value="NC_008578.1"/>
</dbReference>
<dbReference type="OrthoDB" id="7688673at2"/>
<dbReference type="PRINTS" id="PR00037">
    <property type="entry name" value="HTHLACR"/>
</dbReference>
<protein>
    <recommendedName>
        <fullName evidence="1">Lactose phosphotransferase system repressor</fullName>
    </recommendedName>
</protein>
<dbReference type="SMART" id="SM00420">
    <property type="entry name" value="HTH_DEOR"/>
    <property type="match status" value="1"/>
</dbReference>
<dbReference type="eggNOG" id="COG1349">
    <property type="taxonomic scope" value="Bacteria"/>
</dbReference>
<name>A0LST3_ACIC1</name>
<dbReference type="STRING" id="351607.Acel_0720"/>
<dbReference type="SMART" id="SM01134">
    <property type="entry name" value="DeoRC"/>
    <property type="match status" value="1"/>
</dbReference>
<sequence>MYAEERQLYIAELARKEGRVDAAALAERLKVSTETIRRDLTILERRGLVRRTHGGAIPVQRLGFDPALGMRTSVMVEEKERIGKAAVDYLPAEGSILLDAGTTTAALAEHIPGDRRLTVLTNSPPIALSLVNRPDVSLFMLGGALRPRSLSIVGPWANRSLADVCVDVAFLGTNGLSVERGLTTTDQTEAMTKQAMISAARQVVVLCDHSKIGVDDFFHVAPLADVDVVITDDGLDADLADDLRKVVPRLVLA</sequence>
<dbReference type="InterPro" id="IPR050313">
    <property type="entry name" value="Carb_Metab_HTH_regulators"/>
</dbReference>
<dbReference type="InParanoid" id="A0LST3"/>
<accession>A0LST3</accession>
<dbReference type="SUPFAM" id="SSF46785">
    <property type="entry name" value="Winged helix' DNA-binding domain"/>
    <property type="match status" value="1"/>
</dbReference>
<dbReference type="SUPFAM" id="SSF100950">
    <property type="entry name" value="NagB/RpiA/CoA transferase-like"/>
    <property type="match status" value="1"/>
</dbReference>
<evidence type="ECO:0000256" key="3">
    <source>
        <dbReference type="ARBA" id="ARBA00023015"/>
    </source>
</evidence>
<evidence type="ECO:0000256" key="2">
    <source>
        <dbReference type="ARBA" id="ARBA00022491"/>
    </source>
</evidence>
<dbReference type="HOGENOM" id="CLU_060699_1_4_11"/>
<dbReference type="AlphaFoldDB" id="A0LST3"/>
<dbReference type="GO" id="GO:0003700">
    <property type="term" value="F:DNA-binding transcription factor activity"/>
    <property type="evidence" value="ECO:0007669"/>
    <property type="project" value="InterPro"/>
</dbReference>
<dbReference type="InterPro" id="IPR037171">
    <property type="entry name" value="NagB/RpiA_transferase-like"/>
</dbReference>
<dbReference type="InterPro" id="IPR036390">
    <property type="entry name" value="WH_DNA-bd_sf"/>
</dbReference>
<evidence type="ECO:0000256" key="1">
    <source>
        <dbReference type="ARBA" id="ARBA00021390"/>
    </source>
</evidence>
<comment type="function">
    <text evidence="5">Repressor of the lactose catabolism operon. Galactose-6-phosphate is the inducer.</text>
</comment>
<dbReference type="PANTHER" id="PTHR30363">
    <property type="entry name" value="HTH-TYPE TRANSCRIPTIONAL REGULATOR SRLR-RELATED"/>
    <property type="match status" value="1"/>
</dbReference>
<dbReference type="PANTHER" id="PTHR30363:SF4">
    <property type="entry name" value="GLYCEROL-3-PHOSPHATE REGULON REPRESSOR"/>
    <property type="match status" value="1"/>
</dbReference>
<organism evidence="7 8">
    <name type="scientific">Acidothermus cellulolyticus (strain ATCC 43068 / DSM 8971 / 11B)</name>
    <dbReference type="NCBI Taxonomy" id="351607"/>
    <lineage>
        <taxon>Bacteria</taxon>
        <taxon>Bacillati</taxon>
        <taxon>Actinomycetota</taxon>
        <taxon>Actinomycetes</taxon>
        <taxon>Acidothermales</taxon>
        <taxon>Acidothermaceae</taxon>
        <taxon>Acidothermus</taxon>
    </lineage>
</organism>
<keyword evidence="2" id="KW-0678">Repressor</keyword>
<reference evidence="7 8" key="1">
    <citation type="journal article" date="2009" name="Genome Res.">
        <title>Complete genome of the cellulolytic thermophile Acidothermus cellulolyticus 11B provides insights into its ecophysiological and evolutionary adaptations.</title>
        <authorList>
            <person name="Barabote R.D."/>
            <person name="Xie G."/>
            <person name="Leu D.H."/>
            <person name="Normand P."/>
            <person name="Necsulea A."/>
            <person name="Daubin V."/>
            <person name="Medigue C."/>
            <person name="Adney W.S."/>
            <person name="Xu X.C."/>
            <person name="Lapidus A."/>
            <person name="Parales R.E."/>
            <person name="Detter C."/>
            <person name="Pujic P."/>
            <person name="Bruce D."/>
            <person name="Lavire C."/>
            <person name="Challacombe J.F."/>
            <person name="Brettin T.S."/>
            <person name="Berry A.M."/>
        </authorList>
    </citation>
    <scope>NUCLEOTIDE SEQUENCE [LARGE SCALE GENOMIC DNA]</scope>
    <source>
        <strain evidence="8">ATCC 43068 / DSM 8971 / 11B</strain>
    </source>
</reference>
<dbReference type="Gene3D" id="3.40.50.1360">
    <property type="match status" value="1"/>
</dbReference>
<dbReference type="KEGG" id="ace:Acel_0720"/>
<keyword evidence="8" id="KW-1185">Reference proteome</keyword>
<dbReference type="PROSITE" id="PS51000">
    <property type="entry name" value="HTH_DEOR_2"/>
    <property type="match status" value="1"/>
</dbReference>
<dbReference type="EMBL" id="CP000481">
    <property type="protein sequence ID" value="ABK52493.1"/>
    <property type="molecule type" value="Genomic_DNA"/>
</dbReference>
<feature type="domain" description="HTH deoR-type" evidence="6">
    <location>
        <begin position="3"/>
        <end position="58"/>
    </location>
</feature>
<gene>
    <name evidence="7" type="ordered locus">Acel_0720</name>
</gene>
<dbReference type="Pfam" id="PF08220">
    <property type="entry name" value="HTH_DeoR"/>
    <property type="match status" value="1"/>
</dbReference>
<evidence type="ECO:0000256" key="4">
    <source>
        <dbReference type="ARBA" id="ARBA00023163"/>
    </source>
</evidence>
<evidence type="ECO:0000313" key="8">
    <source>
        <dbReference type="Proteomes" id="UP000008221"/>
    </source>
</evidence>
<dbReference type="Gene3D" id="1.10.10.10">
    <property type="entry name" value="Winged helix-like DNA-binding domain superfamily/Winged helix DNA-binding domain"/>
    <property type="match status" value="1"/>
</dbReference>
<keyword evidence="3" id="KW-0805">Transcription regulation</keyword>
<evidence type="ECO:0000259" key="6">
    <source>
        <dbReference type="PROSITE" id="PS51000"/>
    </source>
</evidence>
<dbReference type="Proteomes" id="UP000008221">
    <property type="component" value="Chromosome"/>
</dbReference>
<dbReference type="InterPro" id="IPR001034">
    <property type="entry name" value="DeoR_HTH"/>
</dbReference>
<proteinExistence type="predicted"/>
<evidence type="ECO:0000256" key="5">
    <source>
        <dbReference type="ARBA" id="ARBA00024937"/>
    </source>
</evidence>
<keyword evidence="4" id="KW-0804">Transcription</keyword>
<dbReference type="InterPro" id="IPR036388">
    <property type="entry name" value="WH-like_DNA-bd_sf"/>
</dbReference>
<dbReference type="InterPro" id="IPR014036">
    <property type="entry name" value="DeoR-like_C"/>
</dbReference>
<evidence type="ECO:0000313" key="7">
    <source>
        <dbReference type="EMBL" id="ABK52493.1"/>
    </source>
</evidence>